<name>A0A8S9Y9T4_9TREM</name>
<evidence type="ECO:0000313" key="3">
    <source>
        <dbReference type="Proteomes" id="UP000822476"/>
    </source>
</evidence>
<feature type="transmembrane region" description="Helical" evidence="1">
    <location>
        <begin position="474"/>
        <end position="497"/>
    </location>
</feature>
<gene>
    <name evidence="2" type="ORF">EG68_05981</name>
</gene>
<sequence length="589" mass="66228">MKLDGSEVALQSAEMAFEQEQFERTQKVCSELLGLLEQNHVCKTFSKCIVLAAKVNSKLSDDEQRILLEQTQSVSECFALLRQPCIFPSLVQVSSLFKNGLASFESCLCNDERSCVLSHVFSEQTDTFCGTMDSFESIRPSVTNKKIGTCDFTSKVHEPRVLELLCEICLDNGLYSCALNLALQLHLMAAPTKQSSANGSSDWIKSCELVLDEDYISFSRSHPAGLSESLWLRLTRLCRSCSPAVPPYIKPDISSTVPSQQKNLELVDNEDTQQADLDESIPNGTTSSELLESAHFGKVNEFSVKEEQLRTHSHIIHQGQSNQTHGDESTPKPMNHDYLTGVYGMSELYDMNHSAEATESLTEQYSKSPSEMNKLDRLSQELEEDEVTLFEQSCQSPQVHQTVRRVSILRSADRSCIGSDGEQPPSGIQKRVRFSLGSTHLSPALEAEYGGRSNRRRLLDFARRRQMSAQPTDTPGLCTLFFLWVVYSPLCLLIRCLKQIIYALLYIRVKFIIWSCLLGLLLFPFSLITCWSILRLPWTQVPDQLVHFGQSHLQLTRSVDSSSGSVQQLCSRFLVWFGRCLFSTQSTDS</sequence>
<proteinExistence type="predicted"/>
<dbReference type="EMBL" id="JTDE01021495">
    <property type="protein sequence ID" value="KAF7232856.1"/>
    <property type="molecule type" value="Genomic_DNA"/>
</dbReference>
<evidence type="ECO:0000256" key="1">
    <source>
        <dbReference type="SAM" id="Phobius"/>
    </source>
</evidence>
<dbReference type="AlphaFoldDB" id="A0A8S9Y9T4"/>
<keyword evidence="1" id="KW-0812">Transmembrane</keyword>
<keyword evidence="1" id="KW-0472">Membrane</keyword>
<dbReference type="Proteomes" id="UP000822476">
    <property type="component" value="Unassembled WGS sequence"/>
</dbReference>
<protein>
    <submittedName>
        <fullName evidence="2">Uncharacterized protein</fullName>
    </submittedName>
</protein>
<evidence type="ECO:0000313" key="2">
    <source>
        <dbReference type="EMBL" id="KAF7232856.1"/>
    </source>
</evidence>
<feature type="transmembrane region" description="Helical" evidence="1">
    <location>
        <begin position="509"/>
        <end position="534"/>
    </location>
</feature>
<organism evidence="2 3">
    <name type="scientific">Paragonimus skrjabini miyazakii</name>
    <dbReference type="NCBI Taxonomy" id="59628"/>
    <lineage>
        <taxon>Eukaryota</taxon>
        <taxon>Metazoa</taxon>
        <taxon>Spiralia</taxon>
        <taxon>Lophotrochozoa</taxon>
        <taxon>Platyhelminthes</taxon>
        <taxon>Trematoda</taxon>
        <taxon>Digenea</taxon>
        <taxon>Plagiorchiida</taxon>
        <taxon>Troglotremata</taxon>
        <taxon>Troglotrematidae</taxon>
        <taxon>Paragonimus</taxon>
    </lineage>
</organism>
<reference evidence="2" key="1">
    <citation type="submission" date="2019-07" db="EMBL/GenBank/DDBJ databases">
        <title>Annotation for the trematode Paragonimus miyazaki's.</title>
        <authorList>
            <person name="Choi Y.-J."/>
        </authorList>
    </citation>
    <scope>NUCLEOTIDE SEQUENCE</scope>
    <source>
        <strain evidence="2">Japan</strain>
    </source>
</reference>
<keyword evidence="3" id="KW-1185">Reference proteome</keyword>
<keyword evidence="1" id="KW-1133">Transmembrane helix</keyword>
<comment type="caution">
    <text evidence="2">The sequence shown here is derived from an EMBL/GenBank/DDBJ whole genome shotgun (WGS) entry which is preliminary data.</text>
</comment>
<dbReference type="OrthoDB" id="6239655at2759"/>
<accession>A0A8S9Y9T4</accession>